<comment type="subunit">
    <text evidence="7">May interact with calmodulin.</text>
</comment>
<dbReference type="Pfam" id="PF03859">
    <property type="entry name" value="CG-1"/>
    <property type="match status" value="1"/>
</dbReference>
<evidence type="ECO:0000256" key="5">
    <source>
        <dbReference type="ARBA" id="ARBA00023163"/>
    </source>
</evidence>
<evidence type="ECO:0000313" key="11">
    <source>
        <dbReference type="RefSeq" id="XP_022340861.1"/>
    </source>
</evidence>
<dbReference type="InterPro" id="IPR014756">
    <property type="entry name" value="Ig_E-set"/>
</dbReference>
<comment type="similarity">
    <text evidence="2">Belongs to the CAMTA family.</text>
</comment>
<evidence type="ECO:0000256" key="3">
    <source>
        <dbReference type="ARBA" id="ARBA00023043"/>
    </source>
</evidence>
<evidence type="ECO:0000256" key="8">
    <source>
        <dbReference type="SAM" id="MobiDB-lite"/>
    </source>
</evidence>
<dbReference type="InterPro" id="IPR036770">
    <property type="entry name" value="Ankyrin_rpt-contain_sf"/>
</dbReference>
<dbReference type="OrthoDB" id="407555at2759"/>
<dbReference type="Pfam" id="PF00612">
    <property type="entry name" value="IQ"/>
    <property type="match status" value="2"/>
</dbReference>
<dbReference type="SMART" id="SM01076">
    <property type="entry name" value="CG-1"/>
    <property type="match status" value="1"/>
</dbReference>
<evidence type="ECO:0000259" key="9">
    <source>
        <dbReference type="PROSITE" id="PS51437"/>
    </source>
</evidence>
<dbReference type="SUPFAM" id="SSF52540">
    <property type="entry name" value="P-loop containing nucleoside triphosphate hydrolases"/>
    <property type="match status" value="1"/>
</dbReference>
<dbReference type="GO" id="GO:0006357">
    <property type="term" value="P:regulation of transcription by RNA polymerase II"/>
    <property type="evidence" value="ECO:0007669"/>
    <property type="project" value="TreeGrafter"/>
</dbReference>
<name>A0A8B8ELS5_CRAVI</name>
<comment type="subcellular location">
    <subcellularLocation>
        <location evidence="1">Nucleus</location>
    </subcellularLocation>
</comment>
<accession>A0A8B8ELS5</accession>
<proteinExistence type="inferred from homology"/>
<gene>
    <name evidence="11" type="primary">LOC111135253</name>
</gene>
<dbReference type="InterPro" id="IPR027417">
    <property type="entry name" value="P-loop_NTPase"/>
</dbReference>
<feature type="region of interest" description="Disordered" evidence="8">
    <location>
        <begin position="506"/>
        <end position="526"/>
    </location>
</feature>
<dbReference type="RefSeq" id="XP_022340861.1">
    <property type="nucleotide sequence ID" value="XM_022485153.1"/>
</dbReference>
<organism evidence="10 11">
    <name type="scientific">Crassostrea virginica</name>
    <name type="common">Eastern oyster</name>
    <dbReference type="NCBI Taxonomy" id="6565"/>
    <lineage>
        <taxon>Eukaryota</taxon>
        <taxon>Metazoa</taxon>
        <taxon>Spiralia</taxon>
        <taxon>Lophotrochozoa</taxon>
        <taxon>Mollusca</taxon>
        <taxon>Bivalvia</taxon>
        <taxon>Autobranchia</taxon>
        <taxon>Pteriomorphia</taxon>
        <taxon>Ostreida</taxon>
        <taxon>Ostreoidea</taxon>
        <taxon>Ostreidae</taxon>
        <taxon>Crassostrea</taxon>
    </lineage>
</organism>
<dbReference type="InterPro" id="IPR000048">
    <property type="entry name" value="IQ_motif_EF-hand-BS"/>
</dbReference>
<keyword evidence="4" id="KW-0010">Activator</keyword>
<dbReference type="CDD" id="cd00102">
    <property type="entry name" value="IPT"/>
    <property type="match status" value="1"/>
</dbReference>
<evidence type="ECO:0000313" key="10">
    <source>
        <dbReference type="Proteomes" id="UP000694844"/>
    </source>
</evidence>
<dbReference type="GO" id="GO:0005634">
    <property type="term" value="C:nucleus"/>
    <property type="evidence" value="ECO:0007669"/>
    <property type="project" value="UniProtKB-SubCell"/>
</dbReference>
<reference evidence="11" key="1">
    <citation type="submission" date="2025-08" db="UniProtKB">
        <authorList>
            <consortium name="RefSeq"/>
        </authorList>
    </citation>
    <scope>IDENTIFICATION</scope>
    <source>
        <tissue evidence="11">Whole sample</tissue>
    </source>
</reference>
<dbReference type="InterPro" id="IPR013783">
    <property type="entry name" value="Ig-like_fold"/>
</dbReference>
<feature type="region of interest" description="Disordered" evidence="8">
    <location>
        <begin position="456"/>
        <end position="479"/>
    </location>
</feature>
<dbReference type="GeneID" id="111135253"/>
<evidence type="ECO:0000256" key="6">
    <source>
        <dbReference type="ARBA" id="ARBA00023242"/>
    </source>
</evidence>
<dbReference type="PANTHER" id="PTHR23335">
    <property type="entry name" value="CALMODULIN-BINDING TRANSCRIPTION ACTIVATOR CAMTA"/>
    <property type="match status" value="1"/>
</dbReference>
<dbReference type="PANTHER" id="PTHR23335:SF1">
    <property type="entry name" value="CALMODULIN-BINDING TRANSCRIPTION ACTIVATOR, ISOFORM F"/>
    <property type="match status" value="1"/>
</dbReference>
<feature type="compositionally biased region" description="Polar residues" evidence="8">
    <location>
        <begin position="1052"/>
        <end position="1065"/>
    </location>
</feature>
<sequence>MKKFLLLENGVKHLGHLVKMGEPASSSSHQDNNRVSLGNNEWVLPKQLEDIQAARDFPQYRHRWNTNEEIASILIAFSKHKEWLRLEMKVRPPSGSMLLYSRNHVRYRKDGYCWKKRKDGKNIREDHMKLKVQGLECIYGSYVHSDILPTFHRRCYWLLQNPDIVLVHYLNIPYQDNTKVKIPVVPPQTLEKKEWTKEELVDQLRPMFSTGQPGEESEQMIDETVEALVKHLIEYHENANKFVKDKRPGATGNKHSRESPPHIKKTHQPQPHFHDKKHTGNPGEGSSHVIHHKPDITHVPYLLNVGGKLNRPVSSYLLVNRHGGSENGHSSQGLVVSERDGGLQLTGADGSTLVPCPSATGAASQSEGTHLDYQSVQNLHNACSMSDICDSHSKLVSCSGEQPLLNSCKQDFTPMQFSSDSCSSLLNSANLIKSEMNLVPYLKSVTVEDVQHVIRSHTEDSKEKAKGFPSELEQDPLSASFGSSDFDNLDLHEIEKLCSFLETPDDRTSQEMAGSSPACIPLTNNKSPETLDEFTEFKSSEKPVTSCQRCQQKSRQSVSELKTVSRKSSGRGLVDILDYSPESSYTEGGTKLLLIGPWTKVSSTYTCVIDGEPVQTSLLQPGVLRCYTPAHDKGCVPVYVSCDGKTLSRPVPFLYKENQENKPNSRFSWFSVAGKELKSILVERLVQLENRLTQSHYRDAPVPSLQQASQDLVESEDMEGKLLWYIKMFSAGTWSDTESFPHCSKYGMTLLHLTAALGYSRVIQSLLQWRMDNPCWFLDYEVDANCLDENSCTALMWACAKGHQQAAIILYQWNSETLKLTTKDGFSALNFAQMYGHHQVYSELNRYQTSLTGVPHTAGKVDTAFPCPPTLSQPLRDIFKQPHPRDMNSLHIQIPNTTPLLQQQQGFLTRRQSEQDLRGKSTRKKLSKRASVDLPANSDDGRSARAGSYEYPIRETNSEPYLPMATDHPLTRGDNPMLSDNRRDIMSPDLMMNSEVDQLKQVNLKNMEPSSRAILLMPTGYTKMDTDEVESSASGSPIIDVERVSSDDESYYQHTRSKSQSISSDSCEDVKHQMVTLAKQIIAAMPERIKLSPSRCDEVEHERERSGSYSSLQSQTSPLASSSYEEDSGISTPMGDTFTFKDYRYTDLGTPASSLSPDSTCMPSPYSPYSFTLDSPPPTTEDFTEYFNAPTTFMEKDFSQLTLSDKEQRKLYEAAKVIQKTYRQYRDKQQLQQQQQKEIEAAVLIQKYYRRYKQYAYYKKMTQAAVLIQSQFRSYYAQKRFKKSRDAAVVIQNQYRTYKEHERLKKGGNKSVIIQQRYRSHYRRKNIKGQSTEEHVISVVPDSAESELWKFVHVRRDCYALNEVSYFVYLYVCAVYMFVLTSSA</sequence>
<dbReference type="GO" id="GO:0003712">
    <property type="term" value="F:transcription coregulator activity"/>
    <property type="evidence" value="ECO:0007669"/>
    <property type="project" value="TreeGrafter"/>
</dbReference>
<dbReference type="SUPFAM" id="SSF48403">
    <property type="entry name" value="Ankyrin repeat"/>
    <property type="match status" value="1"/>
</dbReference>
<dbReference type="PROSITE" id="PS51437">
    <property type="entry name" value="CG_1"/>
    <property type="match status" value="1"/>
</dbReference>
<dbReference type="PROSITE" id="PS50096">
    <property type="entry name" value="IQ"/>
    <property type="match status" value="1"/>
</dbReference>
<feature type="region of interest" description="Disordered" evidence="8">
    <location>
        <begin position="1093"/>
        <end position="1135"/>
    </location>
</feature>
<dbReference type="Pfam" id="PF01833">
    <property type="entry name" value="TIG"/>
    <property type="match status" value="1"/>
</dbReference>
<keyword evidence="5" id="KW-0804">Transcription</keyword>
<dbReference type="SMART" id="SM00015">
    <property type="entry name" value="IQ"/>
    <property type="match status" value="4"/>
</dbReference>
<feature type="region of interest" description="Disordered" evidence="8">
    <location>
        <begin position="1027"/>
        <end position="1067"/>
    </location>
</feature>
<evidence type="ECO:0000256" key="2">
    <source>
        <dbReference type="ARBA" id="ARBA00008267"/>
    </source>
</evidence>
<dbReference type="Proteomes" id="UP000694844">
    <property type="component" value="Chromosome 5"/>
</dbReference>
<protein>
    <submittedName>
        <fullName evidence="11">Calmodulin-binding transcription activator 1-like isoform X2</fullName>
    </submittedName>
</protein>
<feature type="compositionally biased region" description="Basic and acidic residues" evidence="8">
    <location>
        <begin position="456"/>
        <end position="466"/>
    </location>
</feature>
<dbReference type="Gene3D" id="1.25.40.20">
    <property type="entry name" value="Ankyrin repeat-containing domain"/>
    <property type="match status" value="1"/>
</dbReference>
<evidence type="ECO:0000256" key="1">
    <source>
        <dbReference type="ARBA" id="ARBA00004123"/>
    </source>
</evidence>
<dbReference type="SUPFAM" id="SSF81296">
    <property type="entry name" value="E set domains"/>
    <property type="match status" value="1"/>
</dbReference>
<dbReference type="InterPro" id="IPR005559">
    <property type="entry name" value="CG-1_dom"/>
</dbReference>
<dbReference type="CDD" id="cd23767">
    <property type="entry name" value="IQCD"/>
    <property type="match status" value="1"/>
</dbReference>
<feature type="domain" description="CG-1" evidence="9">
    <location>
        <begin position="53"/>
        <end position="178"/>
    </location>
</feature>
<feature type="region of interest" description="Disordered" evidence="8">
    <location>
        <begin position="903"/>
        <end position="946"/>
    </location>
</feature>
<evidence type="ECO:0000256" key="4">
    <source>
        <dbReference type="ARBA" id="ARBA00023159"/>
    </source>
</evidence>
<dbReference type="Pfam" id="PF12796">
    <property type="entry name" value="Ank_2"/>
    <property type="match status" value="1"/>
</dbReference>
<feature type="compositionally biased region" description="Low complexity" evidence="8">
    <location>
        <begin position="1107"/>
        <end position="1117"/>
    </location>
</feature>
<dbReference type="InterPro" id="IPR002909">
    <property type="entry name" value="IPT_dom"/>
</dbReference>
<keyword evidence="6" id="KW-0539">Nucleus</keyword>
<dbReference type="InterPro" id="IPR002110">
    <property type="entry name" value="Ankyrin_rpt"/>
</dbReference>
<feature type="compositionally biased region" description="Basic and acidic residues" evidence="8">
    <location>
        <begin position="1093"/>
        <end position="1106"/>
    </location>
</feature>
<keyword evidence="10" id="KW-1185">Reference proteome</keyword>
<keyword evidence="3" id="KW-0040">ANK repeat</keyword>
<dbReference type="Gene3D" id="1.20.5.190">
    <property type="match status" value="2"/>
</dbReference>
<feature type="region of interest" description="Disordered" evidence="8">
    <location>
        <begin position="240"/>
        <end position="290"/>
    </location>
</feature>
<dbReference type="GO" id="GO:0003690">
    <property type="term" value="F:double-stranded DNA binding"/>
    <property type="evidence" value="ECO:0007669"/>
    <property type="project" value="TreeGrafter"/>
</dbReference>
<dbReference type="Gene3D" id="2.60.40.10">
    <property type="entry name" value="Immunoglobulins"/>
    <property type="match status" value="1"/>
</dbReference>
<evidence type="ECO:0000256" key="7">
    <source>
        <dbReference type="ARBA" id="ARBA00029480"/>
    </source>
</evidence>